<keyword evidence="10" id="KW-1185">Reference proteome</keyword>
<evidence type="ECO:0000256" key="7">
    <source>
        <dbReference type="SAM" id="Phobius"/>
    </source>
</evidence>
<dbReference type="OrthoDB" id="1899680at2"/>
<keyword evidence="5 7" id="KW-1133">Transmembrane helix</keyword>
<reference evidence="9 10" key="1">
    <citation type="submission" date="2017-07" db="EMBL/GenBank/DDBJ databases">
        <title>Fictibacillus sp. nov. GDSW-R2A3 Genome sequencing and assembly.</title>
        <authorList>
            <person name="Mayilraj S."/>
        </authorList>
    </citation>
    <scope>NUCLEOTIDE SEQUENCE [LARGE SCALE GENOMIC DNA]</scope>
    <source>
        <strain evidence="9 10">GDSW-R2A3</strain>
    </source>
</reference>
<dbReference type="Gene3D" id="3.30.240.20">
    <property type="entry name" value="bsu07140 like domains"/>
    <property type="match status" value="2"/>
</dbReference>
<feature type="transmembrane region" description="Helical" evidence="7">
    <location>
        <begin position="12"/>
        <end position="31"/>
    </location>
</feature>
<keyword evidence="3" id="KW-1003">Cell membrane</keyword>
<dbReference type="InterPro" id="IPR023090">
    <property type="entry name" value="UPF0702_alpha/beta_dom_sf"/>
</dbReference>
<feature type="domain" description="YetF C-terminal" evidence="8">
    <location>
        <begin position="92"/>
        <end position="224"/>
    </location>
</feature>
<keyword evidence="4 7" id="KW-0812">Transmembrane</keyword>
<evidence type="ECO:0000256" key="6">
    <source>
        <dbReference type="ARBA" id="ARBA00023136"/>
    </source>
</evidence>
<dbReference type="GO" id="GO:0005886">
    <property type="term" value="C:plasma membrane"/>
    <property type="evidence" value="ECO:0007669"/>
    <property type="project" value="UniProtKB-SubCell"/>
</dbReference>
<proteinExistence type="inferred from homology"/>
<dbReference type="EMBL" id="NOII01000003">
    <property type="protein sequence ID" value="OYD57221.1"/>
    <property type="molecule type" value="Genomic_DNA"/>
</dbReference>
<evidence type="ECO:0000256" key="5">
    <source>
        <dbReference type="ARBA" id="ARBA00022989"/>
    </source>
</evidence>
<evidence type="ECO:0000259" key="8">
    <source>
        <dbReference type="Pfam" id="PF04239"/>
    </source>
</evidence>
<evidence type="ECO:0000256" key="4">
    <source>
        <dbReference type="ARBA" id="ARBA00022692"/>
    </source>
</evidence>
<dbReference type="Pfam" id="PF04239">
    <property type="entry name" value="DUF421"/>
    <property type="match status" value="1"/>
</dbReference>
<dbReference type="PANTHER" id="PTHR34582:SF5">
    <property type="entry name" value="UPF0702 TRANSMEMBRANE PROTEIN YETF"/>
    <property type="match status" value="1"/>
</dbReference>
<organism evidence="9 10">
    <name type="scientific">Fictibacillus aquaticus</name>
    <dbReference type="NCBI Taxonomy" id="2021314"/>
    <lineage>
        <taxon>Bacteria</taxon>
        <taxon>Bacillati</taxon>
        <taxon>Bacillota</taxon>
        <taxon>Bacilli</taxon>
        <taxon>Bacillales</taxon>
        <taxon>Fictibacillaceae</taxon>
        <taxon>Fictibacillus</taxon>
    </lineage>
</organism>
<evidence type="ECO:0000256" key="3">
    <source>
        <dbReference type="ARBA" id="ARBA00022475"/>
    </source>
</evidence>
<name>A0A235F7A6_9BACL</name>
<evidence type="ECO:0000256" key="2">
    <source>
        <dbReference type="ARBA" id="ARBA00006448"/>
    </source>
</evidence>
<dbReference type="AlphaFoldDB" id="A0A235F7A6"/>
<dbReference type="RefSeq" id="WP_094252569.1">
    <property type="nucleotide sequence ID" value="NZ_JBHLXL010000001.1"/>
</dbReference>
<gene>
    <name evidence="9" type="ORF">CGZ90_11060</name>
</gene>
<evidence type="ECO:0000256" key="1">
    <source>
        <dbReference type="ARBA" id="ARBA00004651"/>
    </source>
</evidence>
<comment type="similarity">
    <text evidence="2">Belongs to the UPF0702 family.</text>
</comment>
<comment type="subcellular location">
    <subcellularLocation>
        <location evidence="1">Cell membrane</location>
        <topology evidence="1">Multi-pass membrane protein</topology>
    </subcellularLocation>
</comment>
<comment type="caution">
    <text evidence="9">The sequence shown here is derived from an EMBL/GenBank/DDBJ whole genome shotgun (WGS) entry which is preliminary data.</text>
</comment>
<keyword evidence="6 7" id="KW-0472">Membrane</keyword>
<dbReference type="InterPro" id="IPR007353">
    <property type="entry name" value="DUF421"/>
</dbReference>
<evidence type="ECO:0000313" key="9">
    <source>
        <dbReference type="EMBL" id="OYD57221.1"/>
    </source>
</evidence>
<feature type="transmembrane region" description="Helical" evidence="7">
    <location>
        <begin position="43"/>
        <end position="62"/>
    </location>
</feature>
<accession>A0A235F7A6</accession>
<protein>
    <recommendedName>
        <fullName evidence="8">YetF C-terminal domain-containing protein</fullName>
    </recommendedName>
</protein>
<sequence length="236" mass="26629">MDFEFLKTQESLTAFEWSLRAIIAFFFMLIVTKALGQRAISQLRTLDFAIALVIGNIIAHPLSDEHLGMKGSMISTLVLVSLYVGSIYVILKWPAARKLVTPKPITIVQNGEILVKGLKKARISIDVLLEELREAKAEDVKKVALAIWEADGKISVFLDPQYEPLTPSSLQIKTALFELPKTIIKEGKIDKNELTQTQRDEGWIISQLDRLYQTEVKNVLLGTLDSKDKLQVFLYE</sequence>
<feature type="transmembrane region" description="Helical" evidence="7">
    <location>
        <begin position="74"/>
        <end position="91"/>
    </location>
</feature>
<evidence type="ECO:0000313" key="10">
    <source>
        <dbReference type="Proteomes" id="UP000215059"/>
    </source>
</evidence>
<dbReference type="Proteomes" id="UP000215059">
    <property type="component" value="Unassembled WGS sequence"/>
</dbReference>
<dbReference type="PANTHER" id="PTHR34582">
    <property type="entry name" value="UPF0702 TRANSMEMBRANE PROTEIN YCAP"/>
    <property type="match status" value="1"/>
</dbReference>